<keyword evidence="11 14" id="KW-1015">Disulfide bond</keyword>
<evidence type="ECO:0000256" key="7">
    <source>
        <dbReference type="ARBA" id="ARBA00022692"/>
    </source>
</evidence>
<feature type="transmembrane region" description="Helical" evidence="15">
    <location>
        <begin position="342"/>
        <end position="364"/>
    </location>
</feature>
<protein>
    <recommendedName>
        <fullName evidence="17">CFEM domain-containing protein</fullName>
    </recommendedName>
</protein>
<keyword evidence="7 15" id="KW-0812">Transmembrane</keyword>
<keyword evidence="8 16" id="KW-0732">Signal</keyword>
<dbReference type="EMBL" id="JAGMUU010000024">
    <property type="protein sequence ID" value="KAH7124812.1"/>
    <property type="molecule type" value="Genomic_DNA"/>
</dbReference>
<evidence type="ECO:0000256" key="14">
    <source>
        <dbReference type="PROSITE-ProRule" id="PRU01356"/>
    </source>
</evidence>
<evidence type="ECO:0000256" key="5">
    <source>
        <dbReference type="ARBA" id="ARBA00022525"/>
    </source>
</evidence>
<evidence type="ECO:0000256" key="4">
    <source>
        <dbReference type="ARBA" id="ARBA00010031"/>
    </source>
</evidence>
<dbReference type="Pfam" id="PF20684">
    <property type="entry name" value="Fung_rhodopsin"/>
    <property type="match status" value="1"/>
</dbReference>
<feature type="binding site" description="axial binding residue" evidence="14">
    <location>
        <position position="59"/>
    </location>
    <ligand>
        <name>heme</name>
        <dbReference type="ChEBI" id="CHEBI:30413"/>
    </ligand>
    <ligandPart>
        <name>Fe</name>
        <dbReference type="ChEBI" id="CHEBI:18248"/>
    </ligandPart>
</feature>
<dbReference type="InterPro" id="IPR049326">
    <property type="entry name" value="Rhodopsin_dom_fungi"/>
</dbReference>
<evidence type="ECO:0000256" key="1">
    <source>
        <dbReference type="ARBA" id="ARBA00004141"/>
    </source>
</evidence>
<proteinExistence type="inferred from homology"/>
<evidence type="ECO:0000256" key="6">
    <source>
        <dbReference type="ARBA" id="ARBA00022622"/>
    </source>
</evidence>
<keyword evidence="19" id="KW-1185">Reference proteome</keyword>
<keyword evidence="6" id="KW-0336">GPI-anchor</keyword>
<evidence type="ECO:0000256" key="12">
    <source>
        <dbReference type="ARBA" id="ARBA00023288"/>
    </source>
</evidence>
<evidence type="ECO:0000256" key="15">
    <source>
        <dbReference type="SAM" id="Phobius"/>
    </source>
</evidence>
<evidence type="ECO:0000256" key="8">
    <source>
        <dbReference type="ARBA" id="ARBA00022729"/>
    </source>
</evidence>
<comment type="caution">
    <text evidence="18">The sequence shown here is derived from an EMBL/GenBank/DDBJ whole genome shotgun (WGS) entry which is preliminary data.</text>
</comment>
<evidence type="ECO:0000256" key="13">
    <source>
        <dbReference type="ARBA" id="ARBA00038359"/>
    </source>
</evidence>
<keyword evidence="6" id="KW-0325">Glycoprotein</keyword>
<evidence type="ECO:0000313" key="19">
    <source>
        <dbReference type="Proteomes" id="UP000717696"/>
    </source>
</evidence>
<accession>A0A9P9DTN4</accession>
<feature type="chain" id="PRO_5040260447" description="CFEM domain-containing protein" evidence="16">
    <location>
        <begin position="31"/>
        <end position="441"/>
    </location>
</feature>
<sequence length="441" mass="49187">MLHPKSRPHIKMNALLALFICLFFICPIWCDETLKVPTVPDCARECFEEAKSNSACSIDLQCVCADKTLSEHILACVQQSCLPEDIFATVNATSNACNAPFRDKHLKFNILTTTLTIVASMMVGLRLIERLQCGSGLYSDDYLIIFSLMVDIANSVVCIHGLSPNGLGKDAWTVSAEQITAFLRFLFVGSLLYTTTVFSVKICILLFYLRIFPGSTIRKLIWATLILNTVCLMVFLIVTLTQCRPISYSWQRWDALHDGECNNINAMAWAGAAISILIDLWMLGLPLSQIVHLQIHWKRKLAVALMFGVGTFVTVVCILRLHALVAYGHTINPTWDVFSTCYWSIIELNVAISCVCMPNLRLLLLRLFPRIIGSSGTHSTSVQNRPSASRIRMSRVNYPAEHSTSTDDIPTLQQHFQPKGYSSTTELVEVVKPTSDSKATV</sequence>
<dbReference type="GO" id="GO:0005576">
    <property type="term" value="C:extracellular region"/>
    <property type="evidence" value="ECO:0007669"/>
    <property type="project" value="UniProtKB-SubCell"/>
</dbReference>
<feature type="domain" description="CFEM" evidence="17">
    <location>
        <begin position="14"/>
        <end position="124"/>
    </location>
</feature>
<comment type="similarity">
    <text evidence="13">Belongs to the SAT4 family.</text>
</comment>
<feature type="disulfide bond" evidence="14">
    <location>
        <begin position="64"/>
        <end position="97"/>
    </location>
</feature>
<evidence type="ECO:0000256" key="16">
    <source>
        <dbReference type="SAM" id="SignalP"/>
    </source>
</evidence>
<evidence type="ECO:0000256" key="10">
    <source>
        <dbReference type="ARBA" id="ARBA00023136"/>
    </source>
</evidence>
<keyword evidence="14" id="KW-0408">Iron</keyword>
<evidence type="ECO:0000259" key="17">
    <source>
        <dbReference type="PROSITE" id="PS52012"/>
    </source>
</evidence>
<dbReference type="OrthoDB" id="2496787at2759"/>
<feature type="transmembrane region" description="Helical" evidence="15">
    <location>
        <begin position="301"/>
        <end position="322"/>
    </location>
</feature>
<dbReference type="Pfam" id="PF05730">
    <property type="entry name" value="CFEM"/>
    <property type="match status" value="1"/>
</dbReference>
<name>A0A9P9DTN4_9HYPO</name>
<evidence type="ECO:0000313" key="18">
    <source>
        <dbReference type="EMBL" id="KAH7124812.1"/>
    </source>
</evidence>
<feature type="transmembrane region" description="Helical" evidence="15">
    <location>
        <begin position="182"/>
        <end position="208"/>
    </location>
</feature>
<comment type="similarity">
    <text evidence="4">Belongs to the RBT5 family.</text>
</comment>
<feature type="signal peptide" evidence="16">
    <location>
        <begin position="1"/>
        <end position="30"/>
    </location>
</feature>
<feature type="transmembrane region" description="Helical" evidence="15">
    <location>
        <begin position="220"/>
        <end position="240"/>
    </location>
</feature>
<comment type="subcellular location">
    <subcellularLocation>
        <location evidence="2">Membrane</location>
        <topology evidence="2">Lipid-anchor</topology>
        <topology evidence="2">GPI-anchor</topology>
    </subcellularLocation>
    <subcellularLocation>
        <location evidence="1">Membrane</location>
        <topology evidence="1">Multi-pass membrane protein</topology>
    </subcellularLocation>
    <subcellularLocation>
        <location evidence="3">Secreted</location>
    </subcellularLocation>
</comment>
<comment type="caution">
    <text evidence="14">Lacks conserved residue(s) required for the propagation of feature annotation.</text>
</comment>
<evidence type="ECO:0000256" key="2">
    <source>
        <dbReference type="ARBA" id="ARBA00004589"/>
    </source>
</evidence>
<dbReference type="PROSITE" id="PS52012">
    <property type="entry name" value="CFEM"/>
    <property type="match status" value="1"/>
</dbReference>
<keyword evidence="14" id="KW-0479">Metal-binding</keyword>
<evidence type="ECO:0000256" key="11">
    <source>
        <dbReference type="ARBA" id="ARBA00023157"/>
    </source>
</evidence>
<keyword evidence="5" id="KW-0964">Secreted</keyword>
<dbReference type="AlphaFoldDB" id="A0A9P9DTN4"/>
<dbReference type="Proteomes" id="UP000717696">
    <property type="component" value="Unassembled WGS sequence"/>
</dbReference>
<dbReference type="SMART" id="SM00747">
    <property type="entry name" value="CFEM"/>
    <property type="match status" value="1"/>
</dbReference>
<evidence type="ECO:0000256" key="9">
    <source>
        <dbReference type="ARBA" id="ARBA00022989"/>
    </source>
</evidence>
<reference evidence="18" key="1">
    <citation type="journal article" date="2021" name="Nat. Commun.">
        <title>Genetic determinants of endophytism in the Arabidopsis root mycobiome.</title>
        <authorList>
            <person name="Mesny F."/>
            <person name="Miyauchi S."/>
            <person name="Thiergart T."/>
            <person name="Pickel B."/>
            <person name="Atanasova L."/>
            <person name="Karlsson M."/>
            <person name="Huettel B."/>
            <person name="Barry K.W."/>
            <person name="Haridas S."/>
            <person name="Chen C."/>
            <person name="Bauer D."/>
            <person name="Andreopoulos W."/>
            <person name="Pangilinan J."/>
            <person name="LaButti K."/>
            <person name="Riley R."/>
            <person name="Lipzen A."/>
            <person name="Clum A."/>
            <person name="Drula E."/>
            <person name="Henrissat B."/>
            <person name="Kohler A."/>
            <person name="Grigoriev I.V."/>
            <person name="Martin F.M."/>
            <person name="Hacquard S."/>
        </authorList>
    </citation>
    <scope>NUCLEOTIDE SEQUENCE</scope>
    <source>
        <strain evidence="18">MPI-CAGE-AT-0021</strain>
    </source>
</reference>
<keyword evidence="9 15" id="KW-1133">Transmembrane helix</keyword>
<organism evidence="18 19">
    <name type="scientific">Dactylonectria estremocensis</name>
    <dbReference type="NCBI Taxonomy" id="1079267"/>
    <lineage>
        <taxon>Eukaryota</taxon>
        <taxon>Fungi</taxon>
        <taxon>Dikarya</taxon>
        <taxon>Ascomycota</taxon>
        <taxon>Pezizomycotina</taxon>
        <taxon>Sordariomycetes</taxon>
        <taxon>Hypocreomycetidae</taxon>
        <taxon>Hypocreales</taxon>
        <taxon>Nectriaceae</taxon>
        <taxon>Dactylonectria</taxon>
    </lineage>
</organism>
<gene>
    <name evidence="18" type="ORF">B0J13DRAFT_565662</name>
</gene>
<dbReference type="PANTHER" id="PTHR33048:SF143">
    <property type="entry name" value="EXTRACELLULAR MEMBRANE PROTEIN CFEM DOMAIN-CONTAINING PROTEIN-RELATED"/>
    <property type="match status" value="1"/>
</dbReference>
<evidence type="ECO:0000256" key="3">
    <source>
        <dbReference type="ARBA" id="ARBA00004613"/>
    </source>
</evidence>
<feature type="transmembrane region" description="Helical" evidence="15">
    <location>
        <begin position="140"/>
        <end position="162"/>
    </location>
</feature>
<keyword evidence="10 15" id="KW-0472">Membrane</keyword>
<dbReference type="InterPro" id="IPR052337">
    <property type="entry name" value="SAT4-like"/>
</dbReference>
<feature type="transmembrane region" description="Helical" evidence="15">
    <location>
        <begin position="108"/>
        <end position="128"/>
    </location>
</feature>
<dbReference type="GO" id="GO:0046872">
    <property type="term" value="F:metal ion binding"/>
    <property type="evidence" value="ECO:0007669"/>
    <property type="project" value="UniProtKB-UniRule"/>
</dbReference>
<dbReference type="PANTHER" id="PTHR33048">
    <property type="entry name" value="PTH11-LIKE INTEGRAL MEMBRANE PROTEIN (AFU_ORTHOLOGUE AFUA_5G11245)"/>
    <property type="match status" value="1"/>
</dbReference>
<keyword evidence="14" id="KW-0349">Heme</keyword>
<dbReference type="GO" id="GO:0098552">
    <property type="term" value="C:side of membrane"/>
    <property type="evidence" value="ECO:0007669"/>
    <property type="project" value="UniProtKB-KW"/>
</dbReference>
<feature type="transmembrane region" description="Helical" evidence="15">
    <location>
        <begin position="266"/>
        <end position="289"/>
    </location>
</feature>
<dbReference type="InterPro" id="IPR008427">
    <property type="entry name" value="Extracellular_membr_CFEM_dom"/>
</dbReference>
<keyword evidence="12" id="KW-0449">Lipoprotein</keyword>